<dbReference type="InterPro" id="IPR014289">
    <property type="entry name" value="RNA_pol_sigma-24-rel"/>
</dbReference>
<evidence type="ECO:0000256" key="5">
    <source>
        <dbReference type="ARBA" id="ARBA00023163"/>
    </source>
</evidence>
<dbReference type="GO" id="GO:0016987">
    <property type="term" value="F:sigma factor activity"/>
    <property type="evidence" value="ECO:0007669"/>
    <property type="project" value="UniProtKB-KW"/>
</dbReference>
<dbReference type="CDD" id="cd06171">
    <property type="entry name" value="Sigma70_r4"/>
    <property type="match status" value="1"/>
</dbReference>
<evidence type="ECO:0000256" key="6">
    <source>
        <dbReference type="SAM" id="MobiDB-lite"/>
    </source>
</evidence>
<evidence type="ECO:0000256" key="1">
    <source>
        <dbReference type="ARBA" id="ARBA00010641"/>
    </source>
</evidence>
<dbReference type="Pfam" id="PF08281">
    <property type="entry name" value="Sigma70_r4_2"/>
    <property type="match status" value="1"/>
</dbReference>
<keyword evidence="9" id="KW-0808">Transferase</keyword>
<dbReference type="NCBIfam" id="TIGR02937">
    <property type="entry name" value="sigma70-ECF"/>
    <property type="match status" value="1"/>
</dbReference>
<dbReference type="GO" id="GO:0003677">
    <property type="term" value="F:DNA binding"/>
    <property type="evidence" value="ECO:0007669"/>
    <property type="project" value="UniProtKB-KW"/>
</dbReference>
<evidence type="ECO:0000259" key="7">
    <source>
        <dbReference type="Pfam" id="PF04542"/>
    </source>
</evidence>
<organism evidence="9 10">
    <name type="scientific">Microbulbifer okhotskensis</name>
    <dbReference type="NCBI Taxonomy" id="2926617"/>
    <lineage>
        <taxon>Bacteria</taxon>
        <taxon>Pseudomonadati</taxon>
        <taxon>Pseudomonadota</taxon>
        <taxon>Gammaproteobacteria</taxon>
        <taxon>Cellvibrionales</taxon>
        <taxon>Microbulbiferaceae</taxon>
        <taxon>Microbulbifer</taxon>
    </lineage>
</organism>
<dbReference type="NCBIfam" id="NF009196">
    <property type="entry name" value="PRK12544.1"/>
    <property type="match status" value="1"/>
</dbReference>
<sequence length="209" mass="24415">MSDQLAPSASATESNPEDSLQNPQFLVDLRQQMLRFASLQLQDTQLAEDAVQEALMGALKNFRSFSGRSALKTWVFAILKNKIADTLRQRQRFVDADLLVRGDREEHDHDELFDQTGHWQKDEKPKRWADPESAIYDKHFWRIFEACLSHLPSRQAQIFMMREFIELESHEICAAVEISVSNLNVTLHRARLRLRECLEDNWFGVEKDR</sequence>
<dbReference type="SUPFAM" id="SSF88659">
    <property type="entry name" value="Sigma3 and sigma4 domains of RNA polymerase sigma factors"/>
    <property type="match status" value="1"/>
</dbReference>
<dbReference type="Pfam" id="PF04542">
    <property type="entry name" value="Sigma70_r2"/>
    <property type="match status" value="1"/>
</dbReference>
<dbReference type="EC" id="2.7.7.6" evidence="9"/>
<protein>
    <submittedName>
        <fullName evidence="9">RNA polymerase factor sigma-70</fullName>
        <ecNumber evidence="9">2.7.7.6</ecNumber>
    </submittedName>
</protein>
<dbReference type="Proteomes" id="UP001139028">
    <property type="component" value="Unassembled WGS sequence"/>
</dbReference>
<reference evidence="9" key="1">
    <citation type="journal article" date="2022" name="Arch. Microbiol.">
        <title>Microbulbifer okhotskensis sp. nov., isolated from a deep bottom sediment of the Okhotsk Sea.</title>
        <authorList>
            <person name="Romanenko L."/>
            <person name="Kurilenko V."/>
            <person name="Otstavnykh N."/>
            <person name="Velansky P."/>
            <person name="Isaeva M."/>
            <person name="Mikhailov V."/>
        </authorList>
    </citation>
    <scope>NUCLEOTIDE SEQUENCE</scope>
    <source>
        <strain evidence="9">OS29</strain>
    </source>
</reference>
<keyword evidence="4" id="KW-0238">DNA-binding</keyword>
<accession>A0A9X2J7D2</accession>
<dbReference type="RefSeq" id="WP_252465889.1">
    <property type="nucleotide sequence ID" value="NZ_JALBWM010000025.1"/>
</dbReference>
<dbReference type="InterPro" id="IPR039425">
    <property type="entry name" value="RNA_pol_sigma-70-like"/>
</dbReference>
<keyword evidence="3" id="KW-0731">Sigma factor</keyword>
<keyword evidence="9" id="KW-0548">Nucleotidyltransferase</keyword>
<gene>
    <name evidence="9" type="ORF">MO867_08360</name>
</gene>
<keyword evidence="2" id="KW-0805">Transcription regulation</keyword>
<evidence type="ECO:0000256" key="4">
    <source>
        <dbReference type="ARBA" id="ARBA00023125"/>
    </source>
</evidence>
<comment type="similarity">
    <text evidence="1">Belongs to the sigma-70 factor family. ECF subfamily.</text>
</comment>
<dbReference type="EMBL" id="JALBWM010000025">
    <property type="protein sequence ID" value="MCO1334351.1"/>
    <property type="molecule type" value="Genomic_DNA"/>
</dbReference>
<keyword evidence="10" id="KW-1185">Reference proteome</keyword>
<dbReference type="SUPFAM" id="SSF88946">
    <property type="entry name" value="Sigma2 domain of RNA polymerase sigma factors"/>
    <property type="match status" value="1"/>
</dbReference>
<dbReference type="GO" id="GO:0006352">
    <property type="term" value="P:DNA-templated transcription initiation"/>
    <property type="evidence" value="ECO:0007669"/>
    <property type="project" value="InterPro"/>
</dbReference>
<feature type="domain" description="RNA polymerase sigma-70 region 2" evidence="7">
    <location>
        <begin position="30"/>
        <end position="92"/>
    </location>
</feature>
<dbReference type="InterPro" id="IPR013324">
    <property type="entry name" value="RNA_pol_sigma_r3/r4-like"/>
</dbReference>
<evidence type="ECO:0000256" key="2">
    <source>
        <dbReference type="ARBA" id="ARBA00023015"/>
    </source>
</evidence>
<dbReference type="InterPro" id="IPR013249">
    <property type="entry name" value="RNA_pol_sigma70_r4_t2"/>
</dbReference>
<feature type="region of interest" description="Disordered" evidence="6">
    <location>
        <begin position="1"/>
        <end position="20"/>
    </location>
</feature>
<proteinExistence type="inferred from homology"/>
<dbReference type="InterPro" id="IPR014284">
    <property type="entry name" value="RNA_pol_sigma-70_dom"/>
</dbReference>
<dbReference type="PANTHER" id="PTHR43133:SF8">
    <property type="entry name" value="RNA POLYMERASE SIGMA FACTOR HI_1459-RELATED"/>
    <property type="match status" value="1"/>
</dbReference>
<evidence type="ECO:0000313" key="9">
    <source>
        <dbReference type="EMBL" id="MCO1334351.1"/>
    </source>
</evidence>
<name>A0A9X2J7D2_9GAMM</name>
<evidence type="ECO:0000259" key="8">
    <source>
        <dbReference type="Pfam" id="PF08281"/>
    </source>
</evidence>
<feature type="domain" description="RNA polymerase sigma factor 70 region 4 type 2" evidence="8">
    <location>
        <begin position="143"/>
        <end position="194"/>
    </location>
</feature>
<dbReference type="Gene3D" id="1.10.10.10">
    <property type="entry name" value="Winged helix-like DNA-binding domain superfamily/Winged helix DNA-binding domain"/>
    <property type="match status" value="1"/>
</dbReference>
<evidence type="ECO:0000313" key="10">
    <source>
        <dbReference type="Proteomes" id="UP001139028"/>
    </source>
</evidence>
<dbReference type="AlphaFoldDB" id="A0A9X2J7D2"/>
<keyword evidence="5" id="KW-0804">Transcription</keyword>
<evidence type="ECO:0000256" key="3">
    <source>
        <dbReference type="ARBA" id="ARBA00023082"/>
    </source>
</evidence>
<dbReference type="NCBIfam" id="TIGR02943">
    <property type="entry name" value="Sig70_famx1"/>
    <property type="match status" value="1"/>
</dbReference>
<dbReference type="GO" id="GO:0003899">
    <property type="term" value="F:DNA-directed RNA polymerase activity"/>
    <property type="evidence" value="ECO:0007669"/>
    <property type="project" value="UniProtKB-EC"/>
</dbReference>
<dbReference type="InterPro" id="IPR007627">
    <property type="entry name" value="RNA_pol_sigma70_r2"/>
</dbReference>
<dbReference type="InterPro" id="IPR013325">
    <property type="entry name" value="RNA_pol_sigma_r2"/>
</dbReference>
<dbReference type="PANTHER" id="PTHR43133">
    <property type="entry name" value="RNA POLYMERASE ECF-TYPE SIGMA FACTO"/>
    <property type="match status" value="1"/>
</dbReference>
<comment type="caution">
    <text evidence="9">The sequence shown here is derived from an EMBL/GenBank/DDBJ whole genome shotgun (WGS) entry which is preliminary data.</text>
</comment>
<dbReference type="Gene3D" id="1.10.1740.10">
    <property type="match status" value="1"/>
</dbReference>
<dbReference type="InterPro" id="IPR036388">
    <property type="entry name" value="WH-like_DNA-bd_sf"/>
</dbReference>